<gene>
    <name evidence="7" type="primary">cbiT</name>
    <name evidence="7" type="ORF">AMFAPHJD_00015</name>
</gene>
<keyword evidence="2" id="KW-0169">Cobalamin biosynthesis</keyword>
<comment type="pathway">
    <text evidence="1">Cofactor biosynthesis; adenosylcobalamin biosynthesis.</text>
</comment>
<evidence type="ECO:0000256" key="1">
    <source>
        <dbReference type="ARBA" id="ARBA00004953"/>
    </source>
</evidence>
<evidence type="ECO:0000256" key="5">
    <source>
        <dbReference type="ARBA" id="ARBA00022691"/>
    </source>
</evidence>
<organism evidence="7">
    <name type="scientific">Candidatus Methanophaga sp. ANME-1 ERB7</name>
    <dbReference type="NCBI Taxonomy" id="2759913"/>
    <lineage>
        <taxon>Archaea</taxon>
        <taxon>Methanobacteriati</taxon>
        <taxon>Methanobacteriota</taxon>
        <taxon>Stenosarchaea group</taxon>
        <taxon>Methanomicrobia</taxon>
        <taxon>Candidatus Methanophagales</taxon>
        <taxon>Candidatus Methanophagaceae</taxon>
        <taxon>Candidatus Methanophaga</taxon>
    </lineage>
</organism>
<evidence type="ECO:0000256" key="4">
    <source>
        <dbReference type="ARBA" id="ARBA00022679"/>
    </source>
</evidence>
<dbReference type="PANTHER" id="PTHR43182">
    <property type="entry name" value="COBALT-PRECORRIN-6B C(15)-METHYLTRANSFERASE (DECARBOXYLATING)"/>
    <property type="match status" value="1"/>
</dbReference>
<accession>A0A7G9Z5V6</accession>
<dbReference type="InterPro" id="IPR025714">
    <property type="entry name" value="Methyltranfer_dom"/>
</dbReference>
<dbReference type="NCBIfam" id="TIGR02469">
    <property type="entry name" value="CbiT"/>
    <property type="match status" value="1"/>
</dbReference>
<dbReference type="InterPro" id="IPR029063">
    <property type="entry name" value="SAM-dependent_MTases_sf"/>
</dbReference>
<proteinExistence type="predicted"/>
<dbReference type="CDD" id="cd02440">
    <property type="entry name" value="AdoMet_MTases"/>
    <property type="match status" value="1"/>
</dbReference>
<dbReference type="GO" id="GO:0008276">
    <property type="term" value="F:protein methyltransferase activity"/>
    <property type="evidence" value="ECO:0007669"/>
    <property type="project" value="InterPro"/>
</dbReference>
<dbReference type="GO" id="GO:0009236">
    <property type="term" value="P:cobalamin biosynthetic process"/>
    <property type="evidence" value="ECO:0007669"/>
    <property type="project" value="UniProtKB-KW"/>
</dbReference>
<protein>
    <submittedName>
        <fullName evidence="7">Putative cobalt-precorrin-6B C(15)-methyltransferase (Decarboxylating)</fullName>
        <ecNumber evidence="7">2.1.1.196</ecNumber>
    </submittedName>
</protein>
<dbReference type="InterPro" id="IPR050714">
    <property type="entry name" value="Cobalamin_biosynth_MTase"/>
</dbReference>
<dbReference type="InterPro" id="IPR020596">
    <property type="entry name" value="rRNA_Ade_Mease_Trfase_CS"/>
</dbReference>
<keyword evidence="4 7" id="KW-0808">Transferase</keyword>
<dbReference type="AlphaFoldDB" id="A0A7G9Z5V6"/>
<reference evidence="7" key="1">
    <citation type="submission" date="2020-06" db="EMBL/GenBank/DDBJ databases">
        <title>Unique genomic features of the anaerobic methanotrophic archaea.</title>
        <authorList>
            <person name="Chadwick G.L."/>
            <person name="Skennerton C.T."/>
            <person name="Laso-Perez R."/>
            <person name="Leu A.O."/>
            <person name="Speth D.R."/>
            <person name="Yu H."/>
            <person name="Morgan-Lang C."/>
            <person name="Hatzenpichler R."/>
            <person name="Goudeau D."/>
            <person name="Malmstrom R."/>
            <person name="Brazelton W.J."/>
            <person name="Woyke T."/>
            <person name="Hallam S.J."/>
            <person name="Tyson G.W."/>
            <person name="Wegener G."/>
            <person name="Boetius A."/>
            <person name="Orphan V."/>
        </authorList>
    </citation>
    <scope>NUCLEOTIDE SEQUENCE</scope>
</reference>
<dbReference type="SUPFAM" id="SSF53335">
    <property type="entry name" value="S-adenosyl-L-methionine-dependent methyltransferases"/>
    <property type="match status" value="1"/>
</dbReference>
<dbReference type="EC" id="2.1.1.196" evidence="7"/>
<sequence>MKWAYKSPGIPDSLFSRSKAGLTREEIRAIIVSKAQIKGGERILDVGTGSGSVSIEFALLGCNVTAVEKDNDNFETARRNIADFGLNNQIELISGEMEDVKLSHNFEVIFFGGTDNLDKSLDNVFKHLKLGGRIIIAAVRLETVVESMTVLKSRGINPEVLNICLNKGKDLGGKTALAPSYPVFLIYGAKR</sequence>
<keyword evidence="3 7" id="KW-0489">Methyltransferase</keyword>
<dbReference type="PROSITE" id="PS01131">
    <property type="entry name" value="RRNA_A_DIMETH"/>
    <property type="match status" value="1"/>
</dbReference>
<evidence type="ECO:0000313" key="7">
    <source>
        <dbReference type="EMBL" id="QNO55640.1"/>
    </source>
</evidence>
<evidence type="ECO:0000256" key="2">
    <source>
        <dbReference type="ARBA" id="ARBA00022573"/>
    </source>
</evidence>
<evidence type="ECO:0000256" key="3">
    <source>
        <dbReference type="ARBA" id="ARBA00022603"/>
    </source>
</evidence>
<dbReference type="PANTHER" id="PTHR43182:SF1">
    <property type="entry name" value="COBALT-PRECORRIN-7 C(5)-METHYLTRANSFERASE"/>
    <property type="match status" value="1"/>
</dbReference>
<dbReference type="Pfam" id="PF13847">
    <property type="entry name" value="Methyltransf_31"/>
    <property type="match status" value="1"/>
</dbReference>
<dbReference type="EMBL" id="MT631624">
    <property type="protein sequence ID" value="QNO55640.1"/>
    <property type="molecule type" value="Genomic_DNA"/>
</dbReference>
<name>A0A7G9Z5V6_9EURY</name>
<evidence type="ECO:0000259" key="6">
    <source>
        <dbReference type="Pfam" id="PF13847"/>
    </source>
</evidence>
<dbReference type="Gene3D" id="3.40.50.150">
    <property type="entry name" value="Vaccinia Virus protein VP39"/>
    <property type="match status" value="1"/>
</dbReference>
<keyword evidence="5" id="KW-0949">S-adenosyl-L-methionine</keyword>
<dbReference type="GO" id="GO:0000179">
    <property type="term" value="F:rRNA (adenine-N6,N6-)-dimethyltransferase activity"/>
    <property type="evidence" value="ECO:0007669"/>
    <property type="project" value="InterPro"/>
</dbReference>
<feature type="domain" description="Methyltransferase" evidence="6">
    <location>
        <begin position="38"/>
        <end position="144"/>
    </location>
</feature>
<dbReference type="InterPro" id="IPR014008">
    <property type="entry name" value="Cbl_synth_MTase_CbiT"/>
</dbReference>